<dbReference type="GO" id="GO:0005737">
    <property type="term" value="C:cytoplasm"/>
    <property type="evidence" value="ECO:0007669"/>
    <property type="project" value="TreeGrafter"/>
</dbReference>
<dbReference type="FunFam" id="3.40.640.10:FF:000035">
    <property type="entry name" value="O-succinylhomoserine sulfhydrylase"/>
    <property type="match status" value="1"/>
</dbReference>
<dbReference type="Gene3D" id="3.40.640.10">
    <property type="entry name" value="Type I PLP-dependent aspartate aminotransferase-like (Major domain)"/>
    <property type="match status" value="1"/>
</dbReference>
<dbReference type="Pfam" id="PF01053">
    <property type="entry name" value="Cys_Met_Meta_PP"/>
    <property type="match status" value="1"/>
</dbReference>
<dbReference type="PANTHER" id="PTHR43797:SF3">
    <property type="entry name" value="O-ACETYLHOMOSERINE SULFHYDRYLASE"/>
    <property type="match status" value="1"/>
</dbReference>
<evidence type="ECO:0000313" key="8">
    <source>
        <dbReference type="Proteomes" id="UP000294567"/>
    </source>
</evidence>
<name>A0A4R3KXB8_9FIRM</name>
<dbReference type="PIRSF" id="PIRSF001434">
    <property type="entry name" value="CGS"/>
    <property type="match status" value="1"/>
</dbReference>
<dbReference type="GO" id="GO:0003961">
    <property type="term" value="F:O-acetylhomoserine aminocarboxypropyltransferase activity"/>
    <property type="evidence" value="ECO:0007669"/>
    <property type="project" value="TreeGrafter"/>
</dbReference>
<dbReference type="EMBL" id="SMAE01000004">
    <property type="protein sequence ID" value="TCS90469.1"/>
    <property type="molecule type" value="Genomic_DNA"/>
</dbReference>
<dbReference type="InterPro" id="IPR006235">
    <property type="entry name" value="OAc-hSer/O-AcSer_sulfhydrylase"/>
</dbReference>
<dbReference type="InterPro" id="IPR015422">
    <property type="entry name" value="PyrdxlP-dep_Trfase_small"/>
</dbReference>
<dbReference type="GO" id="GO:0019346">
    <property type="term" value="P:transsulfuration"/>
    <property type="evidence" value="ECO:0007669"/>
    <property type="project" value="InterPro"/>
</dbReference>
<accession>A0A4R3KXB8</accession>
<comment type="similarity">
    <text evidence="2 6">Belongs to the trans-sulfuration enzymes family.</text>
</comment>
<evidence type="ECO:0000256" key="1">
    <source>
        <dbReference type="ARBA" id="ARBA00001933"/>
    </source>
</evidence>
<evidence type="ECO:0000256" key="5">
    <source>
        <dbReference type="PIRSR" id="PIRSR001434-2"/>
    </source>
</evidence>
<dbReference type="AlphaFoldDB" id="A0A4R3KXB8"/>
<dbReference type="RefSeq" id="WP_170169629.1">
    <property type="nucleotide sequence ID" value="NZ_CP068564.1"/>
</dbReference>
<dbReference type="Proteomes" id="UP000294567">
    <property type="component" value="Unassembled WGS sequence"/>
</dbReference>
<protein>
    <submittedName>
        <fullName evidence="7">O-acetylhomoserine sulfhydrylase</fullName>
    </submittedName>
</protein>
<evidence type="ECO:0000256" key="4">
    <source>
        <dbReference type="ARBA" id="ARBA00022898"/>
    </source>
</evidence>
<comment type="cofactor">
    <cofactor evidence="1 6">
        <name>pyridoxal 5'-phosphate</name>
        <dbReference type="ChEBI" id="CHEBI:597326"/>
    </cofactor>
</comment>
<comment type="caution">
    <text evidence="7">The sequence shown here is derived from an EMBL/GenBank/DDBJ whole genome shotgun (WGS) entry which is preliminary data.</text>
</comment>
<dbReference type="NCBIfam" id="TIGR01326">
    <property type="entry name" value="OAH_OAS_sulfhy"/>
    <property type="match status" value="1"/>
</dbReference>
<dbReference type="GO" id="GO:0004124">
    <property type="term" value="F:cysteine synthase activity"/>
    <property type="evidence" value="ECO:0007669"/>
    <property type="project" value="TreeGrafter"/>
</dbReference>
<keyword evidence="3" id="KW-0808">Transferase</keyword>
<organism evidence="7 8">
    <name type="scientific">Keratinibaculum paraultunense</name>
    <dbReference type="NCBI Taxonomy" id="1278232"/>
    <lineage>
        <taxon>Bacteria</taxon>
        <taxon>Bacillati</taxon>
        <taxon>Bacillota</taxon>
        <taxon>Tissierellia</taxon>
        <taxon>Tissierellales</taxon>
        <taxon>Tepidimicrobiaceae</taxon>
        <taxon>Keratinibaculum</taxon>
    </lineage>
</organism>
<dbReference type="InterPro" id="IPR015421">
    <property type="entry name" value="PyrdxlP-dep_Trfase_major"/>
</dbReference>
<feature type="modified residue" description="N6-(pyridoxal phosphate)lysine" evidence="5">
    <location>
        <position position="208"/>
    </location>
</feature>
<sequence>MKRNWKKATICVQGGYDPKAGEPRVLPIYQSTTYKYDDPGRLADIFDLKEEGHMYSRISNPTVAAFEEKINQLEGGVGGLATSSGQAAITIAILNICTKGQHILATSTLYGGTHTLLSTTLKKYGIEVTFVEPNLDIEEILSYAKPNTRAVYTETIGNPALNVLDFEKYSTIAKILDVPLIVDNTFPTPYLCQPFKYGANIVVHSATKYIDGHANNVGGVIVDGGNFNWDNGKYPELTEPDESYHGIRYYEQFKEKAYITKARSQLLRDIGCTLSPFNAFMLNLGTETLHLRMERHSENALKLAEYLKGHEKVSWVNYPKLKEHPDYELSKKYLPLGGSGVLTFGIKGGKDVAEKFMRNLELVSLVVHLGDVRTSVLHPASTTHRQLNTEELKKSGISEDMIRVSVGIENIEDIIQDFERAFSLV</sequence>
<dbReference type="Gene3D" id="3.90.1150.10">
    <property type="entry name" value="Aspartate Aminotransferase, domain 1"/>
    <property type="match status" value="1"/>
</dbReference>
<dbReference type="PANTHER" id="PTHR43797">
    <property type="entry name" value="HOMOCYSTEINE/CYSTEINE SYNTHASE"/>
    <property type="match status" value="1"/>
</dbReference>
<dbReference type="SUPFAM" id="SSF53383">
    <property type="entry name" value="PLP-dependent transferases"/>
    <property type="match status" value="1"/>
</dbReference>
<dbReference type="GO" id="GO:0030170">
    <property type="term" value="F:pyridoxal phosphate binding"/>
    <property type="evidence" value="ECO:0007669"/>
    <property type="project" value="InterPro"/>
</dbReference>
<dbReference type="InterPro" id="IPR000277">
    <property type="entry name" value="Cys/Met-Metab_PyrdxlP-dep_enz"/>
</dbReference>
<evidence type="ECO:0000313" key="7">
    <source>
        <dbReference type="EMBL" id="TCS90469.1"/>
    </source>
</evidence>
<proteinExistence type="inferred from homology"/>
<keyword evidence="8" id="KW-1185">Reference proteome</keyword>
<dbReference type="CDD" id="cd00614">
    <property type="entry name" value="CGS_like"/>
    <property type="match status" value="1"/>
</dbReference>
<dbReference type="InterPro" id="IPR015424">
    <property type="entry name" value="PyrdxlP-dep_Trfase"/>
</dbReference>
<keyword evidence="4 5" id="KW-0663">Pyridoxal phosphate</keyword>
<evidence type="ECO:0000256" key="3">
    <source>
        <dbReference type="ARBA" id="ARBA00022679"/>
    </source>
</evidence>
<evidence type="ECO:0000256" key="2">
    <source>
        <dbReference type="ARBA" id="ARBA00009077"/>
    </source>
</evidence>
<reference evidence="7 8" key="1">
    <citation type="submission" date="2019-03" db="EMBL/GenBank/DDBJ databases">
        <title>Genomic Encyclopedia of Type Strains, Phase IV (KMG-IV): sequencing the most valuable type-strain genomes for metagenomic binning, comparative biology and taxonomic classification.</title>
        <authorList>
            <person name="Goeker M."/>
        </authorList>
    </citation>
    <scope>NUCLEOTIDE SEQUENCE [LARGE SCALE GENOMIC DNA]</scope>
    <source>
        <strain evidence="7 8">DSM 26752</strain>
    </source>
</reference>
<dbReference type="GO" id="GO:0006535">
    <property type="term" value="P:cysteine biosynthetic process from serine"/>
    <property type="evidence" value="ECO:0007669"/>
    <property type="project" value="TreeGrafter"/>
</dbReference>
<evidence type="ECO:0000256" key="6">
    <source>
        <dbReference type="RuleBase" id="RU362118"/>
    </source>
</evidence>
<gene>
    <name evidence="7" type="ORF">EDD65_1047</name>
</gene>
<dbReference type="GO" id="GO:0071269">
    <property type="term" value="P:L-homocysteine biosynthetic process"/>
    <property type="evidence" value="ECO:0007669"/>
    <property type="project" value="TreeGrafter"/>
</dbReference>